<organism evidence="3">
    <name type="scientific">Oryza punctata</name>
    <name type="common">Red rice</name>
    <dbReference type="NCBI Taxonomy" id="4537"/>
    <lineage>
        <taxon>Eukaryota</taxon>
        <taxon>Viridiplantae</taxon>
        <taxon>Streptophyta</taxon>
        <taxon>Embryophyta</taxon>
        <taxon>Tracheophyta</taxon>
        <taxon>Spermatophyta</taxon>
        <taxon>Magnoliopsida</taxon>
        <taxon>Liliopsida</taxon>
        <taxon>Poales</taxon>
        <taxon>Poaceae</taxon>
        <taxon>BOP clade</taxon>
        <taxon>Oryzoideae</taxon>
        <taxon>Oryzeae</taxon>
        <taxon>Oryzinae</taxon>
        <taxon>Oryza</taxon>
    </lineage>
</organism>
<reference evidence="3" key="1">
    <citation type="submission" date="2015-04" db="UniProtKB">
        <authorList>
            <consortium name="EnsemblPlants"/>
        </authorList>
    </citation>
    <scope>IDENTIFICATION</scope>
</reference>
<evidence type="ECO:0000256" key="2">
    <source>
        <dbReference type="SAM" id="SignalP"/>
    </source>
</evidence>
<reference evidence="3" key="2">
    <citation type="submission" date="2018-05" db="EMBL/GenBank/DDBJ databases">
        <title>OpunRS2 (Oryza punctata Reference Sequence Version 2).</title>
        <authorList>
            <person name="Zhang J."/>
            <person name="Kudrna D."/>
            <person name="Lee S."/>
            <person name="Talag J."/>
            <person name="Welchert J."/>
            <person name="Wing R.A."/>
        </authorList>
    </citation>
    <scope>NUCLEOTIDE SEQUENCE [LARGE SCALE GENOMIC DNA]</scope>
</reference>
<evidence type="ECO:0000313" key="4">
    <source>
        <dbReference type="Proteomes" id="UP000026962"/>
    </source>
</evidence>
<name>A0A0E0L905_ORYPU</name>
<feature type="chain" id="PRO_5002366212" evidence="2">
    <location>
        <begin position="24"/>
        <end position="75"/>
    </location>
</feature>
<keyword evidence="4" id="KW-1185">Reference proteome</keyword>
<evidence type="ECO:0000256" key="1">
    <source>
        <dbReference type="SAM" id="Phobius"/>
    </source>
</evidence>
<sequence>MAAPLLLCLAVVCACFLGPIIEALENGSFTGNRSVDAAAGDLLRLALPAAYFIGIILVYLRVMSTRRGRFDQAAL</sequence>
<proteinExistence type="predicted"/>
<feature type="signal peptide" evidence="2">
    <location>
        <begin position="1"/>
        <end position="23"/>
    </location>
</feature>
<dbReference type="Proteomes" id="UP000026962">
    <property type="component" value="Chromosome 6"/>
</dbReference>
<keyword evidence="1" id="KW-1133">Transmembrane helix</keyword>
<protein>
    <submittedName>
        <fullName evidence="3">Uncharacterized protein</fullName>
    </submittedName>
</protein>
<keyword evidence="1" id="KW-0472">Membrane</keyword>
<dbReference type="AlphaFoldDB" id="A0A0E0L905"/>
<dbReference type="EnsemblPlants" id="OPUNC06G06090.1">
    <property type="protein sequence ID" value="OPUNC06G06090.1"/>
    <property type="gene ID" value="OPUNC06G06090"/>
</dbReference>
<keyword evidence="1" id="KW-0812">Transmembrane</keyword>
<accession>A0A0E0L905</accession>
<dbReference type="Gramene" id="OPUNC06G06090.1">
    <property type="protein sequence ID" value="OPUNC06G06090.1"/>
    <property type="gene ID" value="OPUNC06G06090"/>
</dbReference>
<dbReference type="OMA" id="YLRVMST"/>
<feature type="transmembrane region" description="Helical" evidence="1">
    <location>
        <begin position="42"/>
        <end position="60"/>
    </location>
</feature>
<keyword evidence="2" id="KW-0732">Signal</keyword>
<dbReference type="HOGENOM" id="CLU_2675368_0_0_1"/>
<evidence type="ECO:0000313" key="3">
    <source>
        <dbReference type="EnsemblPlants" id="OPUNC06G06090.1"/>
    </source>
</evidence>